<evidence type="ECO:0000313" key="3">
    <source>
        <dbReference type="EMBL" id="AEH44239.1"/>
    </source>
</evidence>
<reference evidence="3 4" key="2">
    <citation type="journal article" date="2012" name="Stand. Genomic Sci.">
        <title>Complete genome sequence of the thermophilic sulfate-reducing ocean bacterium Thermodesulfatator indicus type strain (CIR29812(T)).</title>
        <authorList>
            <person name="Anderson I."/>
            <person name="Saunders E."/>
            <person name="Lapidus A."/>
            <person name="Nolan M."/>
            <person name="Lucas S."/>
            <person name="Tice H."/>
            <person name="Del Rio T.G."/>
            <person name="Cheng J.F."/>
            <person name="Han C."/>
            <person name="Tapia R."/>
            <person name="Goodwin L.A."/>
            <person name="Pitluck S."/>
            <person name="Liolios K."/>
            <person name="Mavromatis K."/>
            <person name="Pagani I."/>
            <person name="Ivanova N."/>
            <person name="Mikhailova N."/>
            <person name="Pati A."/>
            <person name="Chen A."/>
            <person name="Palaniappan K."/>
            <person name="Land M."/>
            <person name="Hauser L."/>
            <person name="Jeffries C.D."/>
            <person name="Chang Y.J."/>
            <person name="Brambilla E.M."/>
            <person name="Rohde M."/>
            <person name="Spring S."/>
            <person name="Goker M."/>
            <person name="Detter J.C."/>
            <person name="Woyke T."/>
            <person name="Bristow J."/>
            <person name="Eisen J.A."/>
            <person name="Markowitz V."/>
            <person name="Hugenholtz P."/>
            <person name="Kyrpides N.C."/>
            <person name="Klenk H.P."/>
        </authorList>
    </citation>
    <scope>NUCLEOTIDE SEQUENCE [LARGE SCALE GENOMIC DNA]</scope>
    <source>
        <strain evidence="4">DSM 15286 / JCM 11887 / CIR29812</strain>
    </source>
</reference>
<dbReference type="STRING" id="667014.Thein_0356"/>
<proteinExistence type="predicted"/>
<evidence type="ECO:0000259" key="2">
    <source>
        <dbReference type="Pfam" id="PF07589"/>
    </source>
</evidence>
<dbReference type="PaxDb" id="667014-Thein_0356"/>
<dbReference type="RefSeq" id="WP_013906985.1">
    <property type="nucleotide sequence ID" value="NC_015681.1"/>
</dbReference>
<dbReference type="AlphaFoldDB" id="F8AAA3"/>
<accession>F8AAA3</accession>
<feature type="domain" description="Ice-binding protein C-terminal" evidence="2">
    <location>
        <begin position="280"/>
        <end position="304"/>
    </location>
</feature>
<dbReference type="InterPro" id="IPR013424">
    <property type="entry name" value="Ice-binding_C"/>
</dbReference>
<dbReference type="EMBL" id="CP002683">
    <property type="protein sequence ID" value="AEH44239.1"/>
    <property type="molecule type" value="Genomic_DNA"/>
</dbReference>
<dbReference type="Proteomes" id="UP000006793">
    <property type="component" value="Chromosome"/>
</dbReference>
<dbReference type="Pfam" id="PF07589">
    <property type="entry name" value="PEP-CTERM"/>
    <property type="match status" value="1"/>
</dbReference>
<dbReference type="HOGENOM" id="CLU_887748_0_0_0"/>
<dbReference type="eggNOG" id="ENOG50308W6">
    <property type="taxonomic scope" value="Bacteria"/>
</dbReference>
<dbReference type="KEGG" id="tid:Thein_0356"/>
<dbReference type="InParanoid" id="F8AAA3"/>
<dbReference type="NCBIfam" id="TIGR02595">
    <property type="entry name" value="PEP_CTERM"/>
    <property type="match status" value="1"/>
</dbReference>
<evidence type="ECO:0000313" key="4">
    <source>
        <dbReference type="Proteomes" id="UP000006793"/>
    </source>
</evidence>
<gene>
    <name evidence="3" type="ordered locus">Thein_0356</name>
</gene>
<organism evidence="3 4">
    <name type="scientific">Thermodesulfatator indicus (strain DSM 15286 / JCM 11887 / CIR29812)</name>
    <dbReference type="NCBI Taxonomy" id="667014"/>
    <lineage>
        <taxon>Bacteria</taxon>
        <taxon>Pseudomonadati</taxon>
        <taxon>Thermodesulfobacteriota</taxon>
        <taxon>Thermodesulfobacteria</taxon>
        <taxon>Thermodesulfobacteriales</taxon>
        <taxon>Thermodesulfatatoraceae</taxon>
        <taxon>Thermodesulfatator</taxon>
    </lineage>
</organism>
<protein>
    <recommendedName>
        <fullName evidence="2">Ice-binding protein C-terminal domain-containing protein</fullName>
    </recommendedName>
</protein>
<feature type="chain" id="PRO_5003367220" description="Ice-binding protein C-terminal domain-containing protein" evidence="1">
    <location>
        <begin position="26"/>
        <end position="305"/>
    </location>
</feature>
<keyword evidence="1" id="KW-0732">Signal</keyword>
<sequence length="305" mass="32973">MFKKVLSSLFLAVLMLGLAVSNAKAAPIVMEGNYVYTQVSEDGTLGNGFNFPGIQYDPSGTASFPGSGGKDFLQPGDPFEGFYLKSNESGIIGNNNDWSVFIGTLTDLSGSGYDNFIRWEGSLGTYFDVAIETYFNDSDKFIKFSTTVTALNDLTDVYFLRVIDPDQDTNDFGIFDTNNARGFGSFSPEDWVYAAGPISNWTIGLYSDSLVPHNTGVSFAWSGDPEFYYNGNNDGNGDYTIGLAFYLGDLSVGDSVTFDYYYVLGTSPADAASNIPVASPIPEPSTVVLIGVGLGALGFYRSRRK</sequence>
<dbReference type="OrthoDB" id="8546032at2"/>
<keyword evidence="4" id="KW-1185">Reference proteome</keyword>
<reference evidence="4" key="1">
    <citation type="submission" date="2011-04" db="EMBL/GenBank/DDBJ databases">
        <title>The complete genome of Thermodesulfatator indicus DSM 15286.</title>
        <authorList>
            <person name="Lucas S."/>
            <person name="Copeland A."/>
            <person name="Lapidus A."/>
            <person name="Bruce D."/>
            <person name="Goodwin L."/>
            <person name="Pitluck S."/>
            <person name="Peters L."/>
            <person name="Kyrpides N."/>
            <person name="Mavromatis K."/>
            <person name="Pagani I."/>
            <person name="Ivanova N."/>
            <person name="Saunders L."/>
            <person name="Detter J.C."/>
            <person name="Tapia R."/>
            <person name="Han C."/>
            <person name="Land M."/>
            <person name="Hauser L."/>
            <person name="Markowitz V."/>
            <person name="Cheng J.-F."/>
            <person name="Hugenholtz P."/>
            <person name="Woyke T."/>
            <person name="Wu D."/>
            <person name="Spring S."/>
            <person name="Schroeder M."/>
            <person name="Brambilla E."/>
            <person name="Klenk H.-P."/>
            <person name="Eisen J.A."/>
        </authorList>
    </citation>
    <scope>NUCLEOTIDE SEQUENCE [LARGE SCALE GENOMIC DNA]</scope>
    <source>
        <strain evidence="4">DSM 15286 / JCM 11887 / CIR29812</strain>
    </source>
</reference>
<evidence type="ECO:0000256" key="1">
    <source>
        <dbReference type="SAM" id="SignalP"/>
    </source>
</evidence>
<feature type="signal peptide" evidence="1">
    <location>
        <begin position="1"/>
        <end position="25"/>
    </location>
</feature>
<name>F8AAA3_THEID</name>